<keyword evidence="15" id="KW-0325">Glycoprotein</keyword>
<accession>A0A6P8IBQ2</accession>
<dbReference type="InterPro" id="IPR020635">
    <property type="entry name" value="Tyr_kinase_cat_dom"/>
</dbReference>
<evidence type="ECO:0000256" key="15">
    <source>
        <dbReference type="ARBA" id="ARBA00023180"/>
    </source>
</evidence>
<dbReference type="InterPro" id="IPR036179">
    <property type="entry name" value="Ig-like_dom_sf"/>
</dbReference>
<dbReference type="SUPFAM" id="SSF48726">
    <property type="entry name" value="Immunoglobulin"/>
    <property type="match status" value="2"/>
</dbReference>
<evidence type="ECO:0000259" key="23">
    <source>
        <dbReference type="PROSITE" id="PS50853"/>
    </source>
</evidence>
<feature type="signal peptide" evidence="20">
    <location>
        <begin position="1"/>
        <end position="28"/>
    </location>
</feature>
<keyword evidence="6" id="KW-0677">Repeat</keyword>
<evidence type="ECO:0000256" key="16">
    <source>
        <dbReference type="ARBA" id="ARBA00023319"/>
    </source>
</evidence>
<proteinExistence type="inferred from homology"/>
<dbReference type="InterPro" id="IPR017441">
    <property type="entry name" value="Protein_kinase_ATP_BS"/>
</dbReference>
<feature type="domain" description="Protein kinase" evidence="21">
    <location>
        <begin position="680"/>
        <end position="957"/>
    </location>
</feature>
<dbReference type="KEGG" id="aten:116300137"/>
<dbReference type="InParanoid" id="A0A6P8IBQ2"/>
<dbReference type="PANTHER" id="PTHR24416">
    <property type="entry name" value="TYROSINE-PROTEIN KINASE RECEPTOR"/>
    <property type="match status" value="1"/>
</dbReference>
<evidence type="ECO:0000256" key="20">
    <source>
        <dbReference type="SAM" id="SignalP"/>
    </source>
</evidence>
<evidence type="ECO:0000256" key="1">
    <source>
        <dbReference type="ARBA" id="ARBA00004167"/>
    </source>
</evidence>
<feature type="domain" description="Ig-like" evidence="22">
    <location>
        <begin position="278"/>
        <end position="360"/>
    </location>
</feature>
<dbReference type="InterPro" id="IPR013783">
    <property type="entry name" value="Ig-like_fold"/>
</dbReference>
<dbReference type="Proteomes" id="UP000515163">
    <property type="component" value="Unplaced"/>
</dbReference>
<reference evidence="25" key="1">
    <citation type="submission" date="2025-08" db="UniProtKB">
        <authorList>
            <consortium name="RefSeq"/>
        </authorList>
    </citation>
    <scope>IDENTIFICATION</scope>
    <source>
        <tissue evidence="25">Tentacle</tissue>
    </source>
</reference>
<evidence type="ECO:0000256" key="13">
    <source>
        <dbReference type="ARBA" id="ARBA00023157"/>
    </source>
</evidence>
<dbReference type="CDD" id="cd00192">
    <property type="entry name" value="PTKc"/>
    <property type="match status" value="1"/>
</dbReference>
<feature type="transmembrane region" description="Helical" evidence="19">
    <location>
        <begin position="587"/>
        <end position="608"/>
    </location>
</feature>
<dbReference type="GO" id="GO:0005886">
    <property type="term" value="C:plasma membrane"/>
    <property type="evidence" value="ECO:0007669"/>
    <property type="project" value="TreeGrafter"/>
</dbReference>
<dbReference type="PROSITE" id="PS50835">
    <property type="entry name" value="IG_LIKE"/>
    <property type="match status" value="2"/>
</dbReference>
<keyword evidence="10 19" id="KW-1133">Transmembrane helix</keyword>
<evidence type="ECO:0000256" key="7">
    <source>
        <dbReference type="ARBA" id="ARBA00022741"/>
    </source>
</evidence>
<dbReference type="PROSITE" id="PS50011">
    <property type="entry name" value="PROTEIN_KINASE_DOM"/>
    <property type="match status" value="1"/>
</dbReference>
<keyword evidence="16" id="KW-0393">Immunoglobulin domain</keyword>
<dbReference type="RefSeq" id="XP_031564781.1">
    <property type="nucleotide sequence ID" value="XM_031708921.1"/>
</dbReference>
<feature type="domain" description="Fibronectin type-III" evidence="23">
    <location>
        <begin position="447"/>
        <end position="552"/>
    </location>
</feature>
<dbReference type="InterPro" id="IPR008266">
    <property type="entry name" value="Tyr_kinase_AS"/>
</dbReference>
<keyword evidence="7 18" id="KW-0547">Nucleotide-binding</keyword>
<keyword evidence="9 18" id="KW-0067">ATP-binding</keyword>
<dbReference type="FunFam" id="1.10.510.10:FF:000554">
    <property type="entry name" value="Predicted protein"/>
    <property type="match status" value="1"/>
</dbReference>
<evidence type="ECO:0000259" key="21">
    <source>
        <dbReference type="PROSITE" id="PS50011"/>
    </source>
</evidence>
<evidence type="ECO:0000313" key="24">
    <source>
        <dbReference type="Proteomes" id="UP000515163"/>
    </source>
</evidence>
<dbReference type="InterPro" id="IPR011009">
    <property type="entry name" value="Kinase-like_dom_sf"/>
</dbReference>
<dbReference type="PANTHER" id="PTHR24416:SF617">
    <property type="entry name" value="RET ONCOGENE, ISOFORM A"/>
    <property type="match status" value="1"/>
</dbReference>
<dbReference type="SMART" id="SM00409">
    <property type="entry name" value="IG"/>
    <property type="match status" value="2"/>
</dbReference>
<evidence type="ECO:0000256" key="18">
    <source>
        <dbReference type="PROSITE-ProRule" id="PRU10141"/>
    </source>
</evidence>
<keyword evidence="11 19" id="KW-0472">Membrane</keyword>
<evidence type="ECO:0000256" key="14">
    <source>
        <dbReference type="ARBA" id="ARBA00023170"/>
    </source>
</evidence>
<dbReference type="InterPro" id="IPR000719">
    <property type="entry name" value="Prot_kinase_dom"/>
</dbReference>
<dbReference type="SUPFAM" id="SSF56112">
    <property type="entry name" value="Protein kinase-like (PK-like)"/>
    <property type="match status" value="1"/>
</dbReference>
<evidence type="ECO:0000256" key="2">
    <source>
        <dbReference type="ARBA" id="ARBA00006692"/>
    </source>
</evidence>
<comment type="subcellular location">
    <subcellularLocation>
        <location evidence="1">Membrane</location>
        <topology evidence="1">Single-pass membrane protein</topology>
    </subcellularLocation>
</comment>
<evidence type="ECO:0000256" key="6">
    <source>
        <dbReference type="ARBA" id="ARBA00022737"/>
    </source>
</evidence>
<evidence type="ECO:0000256" key="10">
    <source>
        <dbReference type="ARBA" id="ARBA00022989"/>
    </source>
</evidence>
<keyword evidence="20" id="KW-0732">Signal</keyword>
<dbReference type="SMART" id="SM00408">
    <property type="entry name" value="IGc2"/>
    <property type="match status" value="2"/>
</dbReference>
<dbReference type="InterPro" id="IPR003598">
    <property type="entry name" value="Ig_sub2"/>
</dbReference>
<dbReference type="InterPro" id="IPR003599">
    <property type="entry name" value="Ig_sub"/>
</dbReference>
<dbReference type="PRINTS" id="PR00109">
    <property type="entry name" value="TYRKINASE"/>
</dbReference>
<evidence type="ECO:0000256" key="3">
    <source>
        <dbReference type="ARBA" id="ARBA00011902"/>
    </source>
</evidence>
<dbReference type="Gene3D" id="1.10.510.10">
    <property type="entry name" value="Transferase(Phosphotransferase) domain 1"/>
    <property type="match status" value="1"/>
</dbReference>
<keyword evidence="12" id="KW-0829">Tyrosine-protein kinase</keyword>
<name>A0A6P8IBQ2_ACTTE</name>
<comment type="similarity">
    <text evidence="2">Belongs to the protein kinase superfamily. CAMK Ser/Thr protein kinase family.</text>
</comment>
<feature type="binding site" evidence="18">
    <location>
        <position position="715"/>
    </location>
    <ligand>
        <name>ATP</name>
        <dbReference type="ChEBI" id="CHEBI:30616"/>
    </ligand>
</feature>
<sequence>MANSGFLQVVFGLLWVTLFLKAFSDATASPKFTTKPNNPLVGFQGEAVNFTWEFSNHSISKVYFGVYKRDWGTLGNTLIWIASHKNGSVDVTVAKNEPDVKPYIGRMRWVGDLSQNKAAFELSPLLSTDKKFYGIEVEFGPTTLSGFTELDVKMLSNFTLGAGTLSVQRGQRATFAWRYDLNKDDIQTLSSITFGVYKNGEYKALCLIKVKGKYVESTNCSTGIRNPDAHHTVLESTKQATFVLSAINLDDEAVYSIRLGGTLRNMENKILLIVTDPPKITQPPKSTTIIEGKTLNLTCAANGKPRPVITWLKDSQVVQENYTEQYVIRSTERKDDGKYYCVAENEVGKVTSGIATVDVQYAPIINISSHLQIVRVPIGRGVLLRCPVSANPEAKIEWLANGILEKRDTDELYIFISNSFDYANYTCKASNSIGKDYVTFVLQQVGPPSVPRVDCEKREDSRVSRVAIFHWLEPKDDGGAPVLVYTVKHRILKNNFMRGAWSNENVTNTRTWYKFNLQWQTTFEFSVTAWNIYGESKLDPDNSCIVTIGKEPKTEEEGSTLNPQATKQVVAAAARKGDTGSSSSASVLVYVGPIIALVVIVAVVAVLIHRRRRKRGKRGKREWNDPRHFSFGEALSLEGNVWGEASANDNLLGSRSRTQSMVGSPCYQMDPDWTIPREKICILKVIGNGAFGLVYKGRVHGKGPNSVGWNLVAIKSPYADATDAEIRDLMKEFELLKTLKPHPHVIRLLGCGEDEGRPLVVIEYVPFGDLLGYLRKSRGENDDYYSDPEIKPNTNLSSQQLLRFGWHVADGMAYLASEKIIHRDLAARNVLVGEGLSCKVTDFGMAKDVSNDDIYVRTTEGRLPVKWTAIEALTGSGEYTTKSDVWSFGVVLYEICTIGAEPYAGLNGKEIPQRLDDGYRMPRPGHVDPELYDVMTSCWESNPDDRPTFPELKETLIKLEEVQTRDYINLSECLYQNVKANGQVRLPKRKSFLGSIGKASGSSKEAAKGNAYHMGPEISASNVGTAV</sequence>
<evidence type="ECO:0000256" key="17">
    <source>
        <dbReference type="ARBA" id="ARBA00051243"/>
    </source>
</evidence>
<dbReference type="FunFam" id="3.30.200.20:FF:001074">
    <property type="entry name" value="Predicted protein"/>
    <property type="match status" value="1"/>
</dbReference>
<dbReference type="InterPro" id="IPR003961">
    <property type="entry name" value="FN3_dom"/>
</dbReference>
<organism evidence="24 25">
    <name type="scientific">Actinia tenebrosa</name>
    <name type="common">Australian red waratah sea anemone</name>
    <dbReference type="NCBI Taxonomy" id="6105"/>
    <lineage>
        <taxon>Eukaryota</taxon>
        <taxon>Metazoa</taxon>
        <taxon>Cnidaria</taxon>
        <taxon>Anthozoa</taxon>
        <taxon>Hexacorallia</taxon>
        <taxon>Actiniaria</taxon>
        <taxon>Actiniidae</taxon>
        <taxon>Actinia</taxon>
    </lineage>
</organism>
<dbReference type="CDD" id="cd00063">
    <property type="entry name" value="FN3"/>
    <property type="match status" value="1"/>
</dbReference>
<keyword evidence="14" id="KW-0675">Receptor</keyword>
<evidence type="ECO:0000256" key="12">
    <source>
        <dbReference type="ARBA" id="ARBA00023137"/>
    </source>
</evidence>
<evidence type="ECO:0000313" key="25">
    <source>
        <dbReference type="RefSeq" id="XP_031564781.1"/>
    </source>
</evidence>
<dbReference type="PROSITE" id="PS50853">
    <property type="entry name" value="FN3"/>
    <property type="match status" value="1"/>
</dbReference>
<dbReference type="InterPro" id="IPR001245">
    <property type="entry name" value="Ser-Thr/Tyr_kinase_cat_dom"/>
</dbReference>
<dbReference type="Gene3D" id="2.60.40.10">
    <property type="entry name" value="Immunoglobulins"/>
    <property type="match status" value="3"/>
</dbReference>
<dbReference type="InterPro" id="IPR007110">
    <property type="entry name" value="Ig-like_dom"/>
</dbReference>
<feature type="domain" description="Ig-like" evidence="22">
    <location>
        <begin position="363"/>
        <end position="439"/>
    </location>
</feature>
<keyword evidence="13" id="KW-1015">Disulfide bond</keyword>
<evidence type="ECO:0000256" key="9">
    <source>
        <dbReference type="ARBA" id="ARBA00022840"/>
    </source>
</evidence>
<dbReference type="GO" id="GO:0007169">
    <property type="term" value="P:cell surface receptor protein tyrosine kinase signaling pathway"/>
    <property type="evidence" value="ECO:0007669"/>
    <property type="project" value="TreeGrafter"/>
</dbReference>
<evidence type="ECO:0000256" key="5">
    <source>
        <dbReference type="ARBA" id="ARBA00022692"/>
    </source>
</evidence>
<dbReference type="GO" id="GO:0004714">
    <property type="term" value="F:transmembrane receptor protein tyrosine kinase activity"/>
    <property type="evidence" value="ECO:0007669"/>
    <property type="project" value="UniProtKB-EC"/>
</dbReference>
<keyword evidence="8" id="KW-0418">Kinase</keyword>
<dbReference type="EC" id="2.7.10.1" evidence="3"/>
<dbReference type="GO" id="GO:0043235">
    <property type="term" value="C:receptor complex"/>
    <property type="evidence" value="ECO:0007669"/>
    <property type="project" value="TreeGrafter"/>
</dbReference>
<evidence type="ECO:0000256" key="11">
    <source>
        <dbReference type="ARBA" id="ARBA00023136"/>
    </source>
</evidence>
<keyword evidence="5 19" id="KW-0812">Transmembrane</keyword>
<keyword evidence="24" id="KW-1185">Reference proteome</keyword>
<dbReference type="GeneID" id="116300137"/>
<dbReference type="Pfam" id="PF07714">
    <property type="entry name" value="PK_Tyr_Ser-Thr"/>
    <property type="match status" value="1"/>
</dbReference>
<feature type="chain" id="PRO_5027635725" description="receptor protein-tyrosine kinase" evidence="20">
    <location>
        <begin position="29"/>
        <end position="1027"/>
    </location>
</feature>
<dbReference type="SMART" id="SM00219">
    <property type="entry name" value="TyrKc"/>
    <property type="match status" value="1"/>
</dbReference>
<evidence type="ECO:0000256" key="4">
    <source>
        <dbReference type="ARBA" id="ARBA00022679"/>
    </source>
</evidence>
<dbReference type="GO" id="GO:0005524">
    <property type="term" value="F:ATP binding"/>
    <property type="evidence" value="ECO:0007669"/>
    <property type="project" value="UniProtKB-UniRule"/>
</dbReference>
<dbReference type="InterPro" id="IPR036116">
    <property type="entry name" value="FN3_sf"/>
</dbReference>
<dbReference type="Pfam" id="PF13927">
    <property type="entry name" value="Ig_3"/>
    <property type="match status" value="2"/>
</dbReference>
<evidence type="ECO:0000256" key="19">
    <source>
        <dbReference type="SAM" id="Phobius"/>
    </source>
</evidence>
<dbReference type="PROSITE" id="PS00109">
    <property type="entry name" value="PROTEIN_KINASE_TYR"/>
    <property type="match status" value="1"/>
</dbReference>
<evidence type="ECO:0000259" key="22">
    <source>
        <dbReference type="PROSITE" id="PS50835"/>
    </source>
</evidence>
<dbReference type="AlphaFoldDB" id="A0A6P8IBQ2"/>
<evidence type="ECO:0000256" key="8">
    <source>
        <dbReference type="ARBA" id="ARBA00022777"/>
    </source>
</evidence>
<dbReference type="InterPro" id="IPR050122">
    <property type="entry name" value="RTK"/>
</dbReference>
<dbReference type="SUPFAM" id="SSF49265">
    <property type="entry name" value="Fibronectin type III"/>
    <property type="match status" value="1"/>
</dbReference>
<gene>
    <name evidence="25" type="primary">LOC116300137</name>
</gene>
<protein>
    <recommendedName>
        <fullName evidence="3">receptor protein-tyrosine kinase</fullName>
        <ecNumber evidence="3">2.7.10.1</ecNumber>
    </recommendedName>
</protein>
<comment type="catalytic activity">
    <reaction evidence="17">
        <text>L-tyrosyl-[protein] + ATP = O-phospho-L-tyrosyl-[protein] + ADP + H(+)</text>
        <dbReference type="Rhea" id="RHEA:10596"/>
        <dbReference type="Rhea" id="RHEA-COMP:10136"/>
        <dbReference type="Rhea" id="RHEA-COMP:20101"/>
        <dbReference type="ChEBI" id="CHEBI:15378"/>
        <dbReference type="ChEBI" id="CHEBI:30616"/>
        <dbReference type="ChEBI" id="CHEBI:46858"/>
        <dbReference type="ChEBI" id="CHEBI:61978"/>
        <dbReference type="ChEBI" id="CHEBI:456216"/>
        <dbReference type="EC" id="2.7.10.1"/>
    </reaction>
</comment>
<dbReference type="PROSITE" id="PS00107">
    <property type="entry name" value="PROTEIN_KINASE_ATP"/>
    <property type="match status" value="1"/>
</dbReference>
<keyword evidence="4" id="KW-0808">Transferase</keyword>
<dbReference type="FunFam" id="2.60.40.10:FF:000032">
    <property type="entry name" value="palladin isoform X1"/>
    <property type="match status" value="1"/>
</dbReference>
<dbReference type="Gene3D" id="3.30.200.20">
    <property type="entry name" value="Phosphorylase Kinase, domain 1"/>
    <property type="match status" value="1"/>
</dbReference>
<dbReference type="OrthoDB" id="1668230at2759"/>